<reference evidence="2" key="1">
    <citation type="journal article" date="2015" name="Nature">
        <title>Complex archaea that bridge the gap between prokaryotes and eukaryotes.</title>
        <authorList>
            <person name="Spang A."/>
            <person name="Saw J.H."/>
            <person name="Jorgensen S.L."/>
            <person name="Zaremba-Niedzwiedzka K."/>
            <person name="Martijn J."/>
            <person name="Lind A.E."/>
            <person name="van Eijk R."/>
            <person name="Schleper C."/>
            <person name="Guy L."/>
            <person name="Ettema T.J."/>
        </authorList>
    </citation>
    <scope>NUCLEOTIDE SEQUENCE</scope>
</reference>
<accession>A0A0F9SRQ2</accession>
<gene>
    <name evidence="2" type="ORF">LCGC14_0820180</name>
</gene>
<keyword evidence="1" id="KW-1133">Transmembrane helix</keyword>
<dbReference type="EMBL" id="LAZR01002300">
    <property type="protein sequence ID" value="KKN31828.1"/>
    <property type="molecule type" value="Genomic_DNA"/>
</dbReference>
<keyword evidence="1" id="KW-0812">Transmembrane</keyword>
<evidence type="ECO:0000313" key="2">
    <source>
        <dbReference type="EMBL" id="KKN31828.1"/>
    </source>
</evidence>
<protein>
    <submittedName>
        <fullName evidence="2">Uncharacterized protein</fullName>
    </submittedName>
</protein>
<evidence type="ECO:0000256" key="1">
    <source>
        <dbReference type="SAM" id="Phobius"/>
    </source>
</evidence>
<sequence length="49" mass="5386">MFLDTLIRGILFITGFIIIITFSALISTNIGAVFLVVFIIGVLLGRERS</sequence>
<feature type="transmembrane region" description="Helical" evidence="1">
    <location>
        <begin position="12"/>
        <end position="45"/>
    </location>
</feature>
<organism evidence="2">
    <name type="scientific">marine sediment metagenome</name>
    <dbReference type="NCBI Taxonomy" id="412755"/>
    <lineage>
        <taxon>unclassified sequences</taxon>
        <taxon>metagenomes</taxon>
        <taxon>ecological metagenomes</taxon>
    </lineage>
</organism>
<name>A0A0F9SRQ2_9ZZZZ</name>
<proteinExistence type="predicted"/>
<keyword evidence="1" id="KW-0472">Membrane</keyword>
<comment type="caution">
    <text evidence="2">The sequence shown here is derived from an EMBL/GenBank/DDBJ whole genome shotgun (WGS) entry which is preliminary data.</text>
</comment>
<dbReference type="AlphaFoldDB" id="A0A0F9SRQ2"/>